<evidence type="ECO:0000313" key="3">
    <source>
        <dbReference type="Proteomes" id="UP000700596"/>
    </source>
</evidence>
<name>A0A9P9IJ85_9PLEO</name>
<keyword evidence="3" id="KW-1185">Reference proteome</keyword>
<evidence type="ECO:0000256" key="1">
    <source>
        <dbReference type="SAM" id="MobiDB-lite"/>
    </source>
</evidence>
<dbReference type="GO" id="GO:0005763">
    <property type="term" value="C:mitochondrial small ribosomal subunit"/>
    <property type="evidence" value="ECO:0007669"/>
    <property type="project" value="TreeGrafter"/>
</dbReference>
<dbReference type="OrthoDB" id="3913595at2759"/>
<dbReference type="InterPro" id="IPR016712">
    <property type="entry name" value="Rbsml_bS1m-like"/>
</dbReference>
<evidence type="ECO:0000313" key="2">
    <source>
        <dbReference type="EMBL" id="KAH7121280.1"/>
    </source>
</evidence>
<gene>
    <name evidence="2" type="ORF">B0J11DRAFT_491345</name>
</gene>
<dbReference type="Pfam" id="PF11709">
    <property type="entry name" value="Mit_ribos_Mrp51"/>
    <property type="match status" value="1"/>
</dbReference>
<dbReference type="PANTHER" id="PTHR28058:SF1">
    <property type="entry name" value="SMALL RIBOSOMAL SUBUNIT PROTEIN BS1M"/>
    <property type="match status" value="1"/>
</dbReference>
<protein>
    <submittedName>
        <fullName evidence="2">Mitochondrial ribosomal protein MRP51</fullName>
    </submittedName>
</protein>
<feature type="region of interest" description="Disordered" evidence="1">
    <location>
        <begin position="476"/>
        <end position="503"/>
    </location>
</feature>
<sequence>MSLRRQNLSPTAQLLRNSRLFSIPKPLPRPPVSVSYGAGSARESPTATLPFPTHQAIVTTPGSAARGDWGLKRPLPARSRLLRISNPVVKINALDTVEQITDFDSATDHVRTREKFQELGIPVLKGLGGFQDTDVTSVPPKSTFENRADVTSYDTVEGLDGVAIYLEAVKKSAIERAASPKSTQSKPFIPPPQKLQRLQNTRWRHEGPWLPGMSAEEFNNYLQNKIADRTEDFNQVLEEFVRGEIYNRRSLAAKNDENMPLDQAEAEAYHKAQKQQWSQISRSDIEAEIRAMRAQCAADPLTSNLVTKVIIPFLRLPPMKLKNVNYNENAKSVAMKQYRFSDETTPQSTHPSAGLSYLRSKSHLSNHPILGPQEAPTPVPARVIQPLQTRISFEQSARLGVAGFVVNDEFKNRGARHQSAASNADVYNIDVDTPGGKKLLVRPHYASVTPEGRVLIRITRAVGPEVAVSRGEFEDLPPMRETLSNPSSSSETDDYRAATRKSGLEELSAAMGKGGADALDDEKTRQFFKGVERLERFKGSKRV</sequence>
<dbReference type="PANTHER" id="PTHR28058">
    <property type="entry name" value="37S RIBOSOMAL PROTEIN MRP51, MITOCHONDRIAL"/>
    <property type="match status" value="1"/>
</dbReference>
<keyword evidence="2" id="KW-0687">Ribonucleoprotein</keyword>
<dbReference type="GO" id="GO:0003735">
    <property type="term" value="F:structural constituent of ribosome"/>
    <property type="evidence" value="ECO:0007669"/>
    <property type="project" value="TreeGrafter"/>
</dbReference>
<keyword evidence="2" id="KW-0689">Ribosomal protein</keyword>
<comment type="caution">
    <text evidence="2">The sequence shown here is derived from an EMBL/GenBank/DDBJ whole genome shotgun (WGS) entry which is preliminary data.</text>
</comment>
<dbReference type="AlphaFoldDB" id="A0A9P9IJ85"/>
<accession>A0A9P9IJ85</accession>
<dbReference type="EMBL" id="JAGMWT010000010">
    <property type="protein sequence ID" value="KAH7121280.1"/>
    <property type="molecule type" value="Genomic_DNA"/>
</dbReference>
<proteinExistence type="predicted"/>
<reference evidence="2" key="1">
    <citation type="journal article" date="2021" name="Nat. Commun.">
        <title>Genetic determinants of endophytism in the Arabidopsis root mycobiome.</title>
        <authorList>
            <person name="Mesny F."/>
            <person name="Miyauchi S."/>
            <person name="Thiergart T."/>
            <person name="Pickel B."/>
            <person name="Atanasova L."/>
            <person name="Karlsson M."/>
            <person name="Huettel B."/>
            <person name="Barry K.W."/>
            <person name="Haridas S."/>
            <person name="Chen C."/>
            <person name="Bauer D."/>
            <person name="Andreopoulos W."/>
            <person name="Pangilinan J."/>
            <person name="LaButti K."/>
            <person name="Riley R."/>
            <person name="Lipzen A."/>
            <person name="Clum A."/>
            <person name="Drula E."/>
            <person name="Henrissat B."/>
            <person name="Kohler A."/>
            <person name="Grigoriev I.V."/>
            <person name="Martin F.M."/>
            <person name="Hacquard S."/>
        </authorList>
    </citation>
    <scope>NUCLEOTIDE SEQUENCE</scope>
    <source>
        <strain evidence="2">MPI-CAGE-CH-0243</strain>
    </source>
</reference>
<dbReference type="Proteomes" id="UP000700596">
    <property type="component" value="Unassembled WGS sequence"/>
</dbReference>
<dbReference type="GO" id="GO:0070124">
    <property type="term" value="P:mitochondrial translational initiation"/>
    <property type="evidence" value="ECO:0007669"/>
    <property type="project" value="TreeGrafter"/>
</dbReference>
<organism evidence="2 3">
    <name type="scientific">Dendryphion nanum</name>
    <dbReference type="NCBI Taxonomy" id="256645"/>
    <lineage>
        <taxon>Eukaryota</taxon>
        <taxon>Fungi</taxon>
        <taxon>Dikarya</taxon>
        <taxon>Ascomycota</taxon>
        <taxon>Pezizomycotina</taxon>
        <taxon>Dothideomycetes</taxon>
        <taxon>Pleosporomycetidae</taxon>
        <taxon>Pleosporales</taxon>
        <taxon>Torulaceae</taxon>
        <taxon>Dendryphion</taxon>
    </lineage>
</organism>